<dbReference type="Proteomes" id="UP000292729">
    <property type="component" value="Unassembled WGS sequence"/>
</dbReference>
<evidence type="ECO:0000313" key="5">
    <source>
        <dbReference type="Proteomes" id="UP000292241"/>
    </source>
</evidence>
<reference evidence="5 6" key="1">
    <citation type="journal article" date="2018" name="Sci. Rep.">
        <title>Genomic diversity and distribution of Bifidobacterium longum subsp. longum across the human lifespan.</title>
        <authorList>
            <person name="Odamaki T."/>
            <person name="Bottacini F."/>
            <person name="Kato K."/>
            <person name="Mitsuyama E."/>
            <person name="Yoshida K."/>
            <person name="Horigome A."/>
            <person name="Xiao J.Z."/>
            <person name="van Sinderen D."/>
        </authorList>
    </citation>
    <scope>NUCLEOTIDE SEQUENCE [LARGE SCALE GENOMIC DNA]</scope>
    <source>
        <strain evidence="1 5">MCC10008</strain>
        <strain evidence="2 8">MCC10076</strain>
        <strain evidence="3 6">MCC10102</strain>
        <strain evidence="4 7">MCC10119</strain>
    </source>
</reference>
<evidence type="ECO:0000313" key="7">
    <source>
        <dbReference type="Proteomes" id="UP000292729"/>
    </source>
</evidence>
<dbReference type="RefSeq" id="WP_023658625.1">
    <property type="nucleotide sequence ID" value="NZ_CP011964.1"/>
</dbReference>
<dbReference type="EMBL" id="SHSV01000032">
    <property type="protein sequence ID" value="TCF43387.1"/>
    <property type="molecule type" value="Genomic_DNA"/>
</dbReference>
<evidence type="ECO:0000313" key="8">
    <source>
        <dbReference type="Proteomes" id="UP000292751"/>
    </source>
</evidence>
<gene>
    <name evidence="1" type="ORF">MCC10008_1977</name>
    <name evidence="2" type="ORF">MCC10076_1909</name>
    <name evidence="3" type="ORF">MCC10102_1871</name>
    <name evidence="4" type="ORF">MCC10119_1815</name>
</gene>
<dbReference type="EMBL" id="SHTI01000033">
    <property type="protein sequence ID" value="TCF68144.1"/>
    <property type="molecule type" value="Genomic_DNA"/>
</dbReference>
<name>A0A4R0VQB2_BIFLL</name>
<evidence type="ECO:0000313" key="4">
    <source>
        <dbReference type="EMBL" id="TCF68144.1"/>
    </source>
</evidence>
<reference evidence="4" key="2">
    <citation type="submission" date="2019-02" db="EMBL/GenBank/DDBJ databases">
        <authorList>
            <person name="Odamaki T."/>
        </authorList>
    </citation>
    <scope>NUCLEOTIDE SEQUENCE</scope>
    <source>
        <strain evidence="1">MCC10008</strain>
        <strain evidence="2">MCC10076</strain>
        <strain evidence="3">MCC10102</strain>
        <strain evidence="4">MCC10119</strain>
    </source>
</reference>
<dbReference type="EMBL" id="SHPR01000051">
    <property type="protein sequence ID" value="TCD82070.1"/>
    <property type="molecule type" value="Genomic_DNA"/>
</dbReference>
<organism evidence="4 7">
    <name type="scientific">Bifidobacterium longum subsp. longum</name>
    <dbReference type="NCBI Taxonomy" id="1679"/>
    <lineage>
        <taxon>Bacteria</taxon>
        <taxon>Bacillati</taxon>
        <taxon>Actinomycetota</taxon>
        <taxon>Actinomycetes</taxon>
        <taxon>Bifidobacteriales</taxon>
        <taxon>Bifidobacteriaceae</taxon>
        <taxon>Bifidobacterium</taxon>
    </lineage>
</organism>
<dbReference type="AlphaFoldDB" id="A0A4R0VQB2"/>
<evidence type="ECO:0000313" key="3">
    <source>
        <dbReference type="EMBL" id="TCF43387.1"/>
    </source>
</evidence>
<dbReference type="Proteomes" id="UP000292692">
    <property type="component" value="Unassembled WGS sequence"/>
</dbReference>
<proteinExistence type="predicted"/>
<evidence type="ECO:0000313" key="6">
    <source>
        <dbReference type="Proteomes" id="UP000292692"/>
    </source>
</evidence>
<protein>
    <submittedName>
        <fullName evidence="4">Uncharacterized protein</fullName>
    </submittedName>
</protein>
<evidence type="ECO:0000313" key="1">
    <source>
        <dbReference type="EMBL" id="TCD82070.1"/>
    </source>
</evidence>
<evidence type="ECO:0000313" key="2">
    <source>
        <dbReference type="EMBL" id="TCE96016.1"/>
    </source>
</evidence>
<accession>A0A4R0VQB2</accession>
<comment type="caution">
    <text evidence="4">The sequence shown here is derived from an EMBL/GenBank/DDBJ whole genome shotgun (WGS) entry which is preliminary data.</text>
</comment>
<dbReference type="Proteomes" id="UP000292751">
    <property type="component" value="Unassembled WGS sequence"/>
</dbReference>
<dbReference type="EMBL" id="SHRX01000032">
    <property type="protein sequence ID" value="TCE96016.1"/>
    <property type="molecule type" value="Genomic_DNA"/>
</dbReference>
<dbReference type="Proteomes" id="UP000292241">
    <property type="component" value="Unassembled WGS sequence"/>
</dbReference>
<sequence length="41" mass="4549">MNNADITSLIHQALAADCQITITLTPKNYITDDQAETEDKQ</sequence>